<name>A0A4Y9YQF1_9AGAM</name>
<dbReference type="GO" id="GO:0015179">
    <property type="term" value="F:L-amino acid transmembrane transporter activity"/>
    <property type="evidence" value="ECO:0007669"/>
    <property type="project" value="TreeGrafter"/>
</dbReference>
<evidence type="ECO:0000256" key="1">
    <source>
        <dbReference type="ARBA" id="ARBA00004141"/>
    </source>
</evidence>
<dbReference type="EMBL" id="SEOQ01000387">
    <property type="protein sequence ID" value="TFY64040.1"/>
    <property type="molecule type" value="Genomic_DNA"/>
</dbReference>
<feature type="transmembrane region" description="Helical" evidence="5">
    <location>
        <begin position="486"/>
        <end position="512"/>
    </location>
</feature>
<keyword evidence="4 5" id="KW-0472">Membrane</keyword>
<dbReference type="InterPro" id="IPR002293">
    <property type="entry name" value="AA/rel_permease1"/>
</dbReference>
<feature type="transmembrane region" description="Helical" evidence="5">
    <location>
        <begin position="867"/>
        <end position="889"/>
    </location>
</feature>
<keyword evidence="2 5" id="KW-0812">Transmembrane</keyword>
<evidence type="ECO:0000256" key="5">
    <source>
        <dbReference type="SAM" id="Phobius"/>
    </source>
</evidence>
<feature type="transmembrane region" description="Helical" evidence="5">
    <location>
        <begin position="569"/>
        <end position="590"/>
    </location>
</feature>
<reference evidence="6 7" key="1">
    <citation type="submission" date="2019-02" db="EMBL/GenBank/DDBJ databases">
        <title>Genome sequencing of the rare red list fungi Dentipellis fragilis.</title>
        <authorList>
            <person name="Buettner E."/>
            <person name="Kellner H."/>
        </authorList>
    </citation>
    <scope>NUCLEOTIDE SEQUENCE [LARGE SCALE GENOMIC DNA]</scope>
    <source>
        <strain evidence="6 7">DSM 105465</strain>
    </source>
</reference>
<dbReference type="InterPro" id="IPR050598">
    <property type="entry name" value="AminoAcid_Transporter"/>
</dbReference>
<dbReference type="PANTHER" id="PTHR11785:SF382">
    <property type="entry name" value="LOW-AFFINITY METHIONINE PERMEASE"/>
    <property type="match status" value="1"/>
</dbReference>
<comment type="caution">
    <text evidence="6">The sequence shown here is derived from an EMBL/GenBank/DDBJ whole genome shotgun (WGS) entry which is preliminary data.</text>
</comment>
<accession>A0A4Y9YQF1</accession>
<evidence type="ECO:0000313" key="7">
    <source>
        <dbReference type="Proteomes" id="UP000298327"/>
    </source>
</evidence>
<dbReference type="STRING" id="205917.A0A4Y9YQF1"/>
<dbReference type="OrthoDB" id="5982228at2759"/>
<evidence type="ECO:0000256" key="3">
    <source>
        <dbReference type="ARBA" id="ARBA00022989"/>
    </source>
</evidence>
<evidence type="ECO:0000256" key="2">
    <source>
        <dbReference type="ARBA" id="ARBA00022692"/>
    </source>
</evidence>
<feature type="transmembrane region" description="Helical" evidence="5">
    <location>
        <begin position="805"/>
        <end position="823"/>
    </location>
</feature>
<comment type="subcellular location">
    <subcellularLocation>
        <location evidence="1">Membrane</location>
        <topology evidence="1">Multi-pass membrane protein</topology>
    </subcellularLocation>
</comment>
<dbReference type="PANTHER" id="PTHR11785">
    <property type="entry name" value="AMINO ACID TRANSPORTER"/>
    <property type="match status" value="1"/>
</dbReference>
<feature type="transmembrane region" description="Helical" evidence="5">
    <location>
        <begin position="776"/>
        <end position="799"/>
    </location>
</feature>
<dbReference type="Pfam" id="PF13520">
    <property type="entry name" value="AA_permease_2"/>
    <property type="match status" value="1"/>
</dbReference>
<keyword evidence="7" id="KW-1185">Reference proteome</keyword>
<feature type="transmembrane region" description="Helical" evidence="5">
    <location>
        <begin position="678"/>
        <end position="701"/>
    </location>
</feature>
<feature type="transmembrane region" description="Helical" evidence="5">
    <location>
        <begin position="454"/>
        <end position="474"/>
    </location>
</feature>
<evidence type="ECO:0000313" key="6">
    <source>
        <dbReference type="EMBL" id="TFY64040.1"/>
    </source>
</evidence>
<keyword evidence="3 5" id="KW-1133">Transmembrane helix</keyword>
<dbReference type="Proteomes" id="UP000298327">
    <property type="component" value="Unassembled WGS sequence"/>
</dbReference>
<evidence type="ECO:0000256" key="4">
    <source>
        <dbReference type="ARBA" id="ARBA00023136"/>
    </source>
</evidence>
<proteinExistence type="predicted"/>
<sequence length="924" mass="101400">MAFLISSRHPNLPTPEEFSTRWHGLPIELVHEILLYMAWASGSDARNLCLVSSSVQRLVLPALYHTVTLTTAEQVSSFAAPYLPKRISPFLPLSAPPPTTPCPPHVHALAFAVPPKRPSLEQTLASVAASQAFSELSHLAITAQLIAAHGHWLRRYDLRPRALMLYHHGLPLPVAFTAPFFSNVTHLCTSTLTGFRGSSLADLPALTHVSLCTRAAQSPTVLRDTAAALVNVLHMLPRLQMMVFSIGAHGHGRQANIEAWLGALSSALRHPRFYFLPYTRRPRLDWHDATRGRADVFEHARIWREAGAEERELICARMELEDAEFMKLKRSWEWDLDLIQAPGYVYGKSKGDAEWGSTDTSKELLVCLYSRMDRADEWAGMRTGARGPPSAGYTYRQSLTQFQDVWSPSPPDDAKDEKVSIAEAVDVVDVNDAIVNPGELTFEEDTAGGMGRHLGVFSCTMLIVGQIIGTGIFSTPSSIYTSVGSVGASLMLWVLGFALSFCGLFVWLEFGAMFPRSGGEKVYLEAAWTKPKYLSTVLFAANNVILNFSSANCIVFADNVLEAAGGEAGIWPARGIALGLIGFVVLVHGFTPRLGVHLMNALTVFKIVILLLIVVAGWVVLGGGTRVQDPHANFRNAFAGSSRSGNDAPFKVIFSYSGWSNVNYVMNNVRNPVRTLKIAGPLGLGITTVLYLLANVSYFAAASKDEIANSGVVVAALFFRNVFTPGAEKALTNVMNSAFAASRVNQELAKEGIPFPISNRFWASNWPTGKSPIPGLLAHLIMTVIVIIAPPPNVAYPFILDVQGYPLQVIYLMVVLGLFWLRWTKPEIVRPFKVWLPFAFFFLACAVFLLVAPFLRPPGGIGDTPPLPYYLYCLVGIAVLAASVVYWALWRIVFPKLFGYTLEMRKDILADGTVVTLFEHIKTS</sequence>
<gene>
    <name evidence="6" type="ORF">EVG20_g6076</name>
</gene>
<dbReference type="AlphaFoldDB" id="A0A4Y9YQF1"/>
<dbReference type="Gene3D" id="1.20.1740.10">
    <property type="entry name" value="Amino acid/polyamine transporter I"/>
    <property type="match status" value="1"/>
</dbReference>
<feature type="transmembrane region" description="Helical" evidence="5">
    <location>
        <begin position="835"/>
        <end position="855"/>
    </location>
</feature>
<protein>
    <submittedName>
        <fullName evidence="6">Uncharacterized protein</fullName>
    </submittedName>
</protein>
<organism evidence="6 7">
    <name type="scientific">Dentipellis fragilis</name>
    <dbReference type="NCBI Taxonomy" id="205917"/>
    <lineage>
        <taxon>Eukaryota</taxon>
        <taxon>Fungi</taxon>
        <taxon>Dikarya</taxon>
        <taxon>Basidiomycota</taxon>
        <taxon>Agaricomycotina</taxon>
        <taxon>Agaricomycetes</taxon>
        <taxon>Russulales</taxon>
        <taxon>Hericiaceae</taxon>
        <taxon>Dentipellis</taxon>
    </lineage>
</organism>
<dbReference type="GO" id="GO:0016020">
    <property type="term" value="C:membrane"/>
    <property type="evidence" value="ECO:0007669"/>
    <property type="project" value="UniProtKB-SubCell"/>
</dbReference>
<feature type="transmembrane region" description="Helical" evidence="5">
    <location>
        <begin position="602"/>
        <end position="621"/>
    </location>
</feature>